<organism evidence="4 5">
    <name type="scientific">Pinibacter soli</name>
    <dbReference type="NCBI Taxonomy" id="3044211"/>
    <lineage>
        <taxon>Bacteria</taxon>
        <taxon>Pseudomonadati</taxon>
        <taxon>Bacteroidota</taxon>
        <taxon>Chitinophagia</taxon>
        <taxon>Chitinophagales</taxon>
        <taxon>Chitinophagaceae</taxon>
        <taxon>Pinibacter</taxon>
    </lineage>
</organism>
<evidence type="ECO:0000259" key="3">
    <source>
        <dbReference type="Pfam" id="PF17189"/>
    </source>
</evidence>
<dbReference type="SUPFAM" id="SSF51445">
    <property type="entry name" value="(Trans)glycosidases"/>
    <property type="match status" value="1"/>
</dbReference>
<dbReference type="GO" id="GO:0016787">
    <property type="term" value="F:hydrolase activity"/>
    <property type="evidence" value="ECO:0007669"/>
    <property type="project" value="UniProtKB-KW"/>
</dbReference>
<evidence type="ECO:0000259" key="2">
    <source>
        <dbReference type="Pfam" id="PF14587"/>
    </source>
</evidence>
<feature type="signal peptide" evidence="1">
    <location>
        <begin position="1"/>
        <end position="20"/>
    </location>
</feature>
<dbReference type="EMBL" id="JASBRG010000007">
    <property type="protein sequence ID" value="MDI3320598.1"/>
    <property type="molecule type" value="Genomic_DNA"/>
</dbReference>
<gene>
    <name evidence="4" type="ORF">QJ048_12480</name>
</gene>
<evidence type="ECO:0000313" key="4">
    <source>
        <dbReference type="EMBL" id="MDI3320598.1"/>
    </source>
</evidence>
<protein>
    <submittedName>
        <fullName evidence="4">Glycoside hydrolase</fullName>
    </submittedName>
</protein>
<dbReference type="Proteomes" id="UP001226434">
    <property type="component" value="Unassembled WGS sequence"/>
</dbReference>
<dbReference type="SUPFAM" id="SSF51011">
    <property type="entry name" value="Glycosyl hydrolase domain"/>
    <property type="match status" value="1"/>
</dbReference>
<accession>A0ABT6RDE1</accession>
<dbReference type="Gene3D" id="2.60.40.1180">
    <property type="entry name" value="Golgi alpha-mannosidase II"/>
    <property type="match status" value="1"/>
</dbReference>
<dbReference type="InterPro" id="IPR039743">
    <property type="entry name" value="6GAL/EXGAL"/>
</dbReference>
<dbReference type="InterPro" id="IPR017853">
    <property type="entry name" value="GH"/>
</dbReference>
<keyword evidence="1" id="KW-0732">Signal</keyword>
<evidence type="ECO:0000313" key="5">
    <source>
        <dbReference type="Proteomes" id="UP001226434"/>
    </source>
</evidence>
<proteinExistence type="predicted"/>
<dbReference type="InterPro" id="IPR039514">
    <property type="entry name" value="6GAL-like"/>
</dbReference>
<comment type="caution">
    <text evidence="4">The sequence shown here is derived from an EMBL/GenBank/DDBJ whole genome shotgun (WGS) entry which is preliminary data.</text>
</comment>
<dbReference type="PANTHER" id="PTHR42767:SF1">
    <property type="entry name" value="ENDO-BETA-1,6-GALACTANASE-LIKE DOMAIN-CONTAINING PROTEIN"/>
    <property type="match status" value="1"/>
</dbReference>
<sequence>MMLRTILLAGLLLCCLHNNAQSTSDIIFVFNTKKTHQTIDNFAASDAWSCQFVGSWPAAKKNEIADWLFSMDTAANGTPKGIGLSMWRNNLGAGTAQQGNESGIRDEWRRAVSFLEANGTYNFNNAAGQQWFLTAAKQRGVAKFLAFVNSPNVQFTKNKKAYAEKGISNLDSTQYQNFAKDICQSLEGLRKKTGITFDYISPVNEPQWDWSDGGQEGTPYSNKEVSALTKVLGNTLTAQKLSTKILLAEAGMITYLFADNDKPGRGNQVHDFMEASSPLYVGNLTSVAPVLCAHSYFTTSPFAKSIELRKQLAAKIDSINGLSYWQSEYCILGDNHGEINGNKRDTGMTAALYLARVIHTDLAVANAAAWQWWLAISPYDYKDGLIYIDKNKADGNYCDSKMLWVFGNYSRFVRPGMKRIELASSITDSSLLASAYIDQKQKTIVAVIINSSKEKRNINIQGLSTNKKKAQMETYTTDATRKLTKQTTTGAVTIDPQSVTTLVIHL</sequence>
<dbReference type="InterPro" id="IPR013780">
    <property type="entry name" value="Glyco_hydro_b"/>
</dbReference>
<keyword evidence="5" id="KW-1185">Reference proteome</keyword>
<feature type="domain" description="Endo-beta-1,6-galactanase-like" evidence="2">
    <location>
        <begin position="29"/>
        <end position="387"/>
    </location>
</feature>
<name>A0ABT6RDE1_9BACT</name>
<dbReference type="InterPro" id="IPR033452">
    <property type="entry name" value="GH30_C"/>
</dbReference>
<reference evidence="4 5" key="1">
    <citation type="submission" date="2023-05" db="EMBL/GenBank/DDBJ databases">
        <title>Genome sequence of Pinibacter sp. MAH-24.</title>
        <authorList>
            <person name="Huq M.A."/>
        </authorList>
    </citation>
    <scope>NUCLEOTIDE SEQUENCE [LARGE SCALE GENOMIC DNA]</scope>
    <source>
        <strain evidence="4 5">MAH-24</strain>
    </source>
</reference>
<dbReference type="Pfam" id="PF17189">
    <property type="entry name" value="Glyco_hydro_30C"/>
    <property type="match status" value="1"/>
</dbReference>
<dbReference type="Pfam" id="PF14587">
    <property type="entry name" value="Glyco_hydr_30_2"/>
    <property type="match status" value="1"/>
</dbReference>
<keyword evidence="4" id="KW-0378">Hydrolase</keyword>
<feature type="domain" description="Glycosyl hydrolase family 30 beta sandwich" evidence="3">
    <location>
        <begin position="418"/>
        <end position="502"/>
    </location>
</feature>
<dbReference type="RefSeq" id="WP_282334694.1">
    <property type="nucleotide sequence ID" value="NZ_JASBRG010000007.1"/>
</dbReference>
<feature type="chain" id="PRO_5046508523" evidence="1">
    <location>
        <begin position="21"/>
        <end position="506"/>
    </location>
</feature>
<dbReference type="Gene3D" id="3.20.20.80">
    <property type="entry name" value="Glycosidases"/>
    <property type="match status" value="1"/>
</dbReference>
<dbReference type="PANTHER" id="PTHR42767">
    <property type="entry name" value="ENDO-BETA-1,6-GALACTANASE"/>
    <property type="match status" value="1"/>
</dbReference>
<evidence type="ECO:0000256" key="1">
    <source>
        <dbReference type="SAM" id="SignalP"/>
    </source>
</evidence>